<dbReference type="InterPro" id="IPR036224">
    <property type="entry name" value="GINS_bundle-like_dom_sf"/>
</dbReference>
<dbReference type="PANTHER" id="PTHR21206">
    <property type="entry name" value="SLD5 PROTEIN"/>
    <property type="match status" value="1"/>
</dbReference>
<comment type="subcellular location">
    <subcellularLocation>
        <location evidence="1">Nucleus</location>
    </subcellularLocation>
</comment>
<feature type="domain" description="GINS subunit" evidence="8">
    <location>
        <begin position="67"/>
        <end position="148"/>
    </location>
</feature>
<dbReference type="InterPro" id="IPR008591">
    <property type="entry name" value="GINS_Sld5"/>
</dbReference>
<dbReference type="SUPFAM" id="SSF158573">
    <property type="entry name" value="GINS helical bundle-like"/>
    <property type="match status" value="1"/>
</dbReference>
<dbReference type="InterPro" id="IPR036770">
    <property type="entry name" value="Ankyrin_rpt-contain_sf"/>
</dbReference>
<dbReference type="Proteomes" id="UP000005237">
    <property type="component" value="Unassembled WGS sequence"/>
</dbReference>
<dbReference type="CDD" id="cd11711">
    <property type="entry name" value="GINS_A_Sld5"/>
    <property type="match status" value="1"/>
</dbReference>
<proteinExistence type="inferred from homology"/>
<evidence type="ECO:0000256" key="1">
    <source>
        <dbReference type="ARBA" id="ARBA00004123"/>
    </source>
</evidence>
<sequence length="327" mass="37108">MDENTGENQDFSSILDLNNDDDVITPEEVLRKMTMIWQNEICAPCLLPTEMDLVDILLDQIQGMDDNITRQSNKKALRISVHRVELQRISYITSDYLRCRVRKIEDNPHVAIEEHNKRVEGRLSDLLSPQELTFAEDYAQIEADLYHNTALEIVPAGLRKIQVPTTYHNEDMVYAKVLKDNVEDVSIPDWTDLNAEVVIEMEKNSVHLIAFNSIKQLIEQEDNFLTSPLVGCRDKNGETALHEACLAGKFDCVLSLLKGGSAINAVGKPCRTPLDCVINSSSGAPNRSIVDYLTREGALTYEGLRNTASKVIQRFWKKSKLYREKKK</sequence>
<accession>A0A8R1DQI3</accession>
<evidence type="ECO:0000256" key="7">
    <source>
        <dbReference type="PROSITE-ProRule" id="PRU00023"/>
    </source>
</evidence>
<dbReference type="GO" id="GO:0006261">
    <property type="term" value="P:DNA-templated DNA replication"/>
    <property type="evidence" value="ECO:0007669"/>
    <property type="project" value="InterPro"/>
</dbReference>
<name>A0A8R1DQI3_CAEJA</name>
<keyword evidence="4" id="KW-0235">DNA replication</keyword>
<dbReference type="SMART" id="SM00248">
    <property type="entry name" value="ANK"/>
    <property type="match status" value="2"/>
</dbReference>
<feature type="domain" description="DNA replication complex GINS protein SLD5 C-terminal" evidence="9">
    <location>
        <begin position="171"/>
        <end position="221"/>
    </location>
</feature>
<protein>
    <recommendedName>
        <fullName evidence="3">DNA replication complex GINS protein SLD5</fullName>
    </recommendedName>
    <alternativeName>
        <fullName evidence="6">GINS complex subunit 4</fullName>
    </alternativeName>
</protein>
<dbReference type="PROSITE" id="PS50297">
    <property type="entry name" value="ANK_REP_REGION"/>
    <property type="match status" value="1"/>
</dbReference>
<dbReference type="EnsemblMetazoa" id="CJA09136.1">
    <property type="protein sequence ID" value="CJA09136.1"/>
    <property type="gene ID" value="WBGene00128339"/>
</dbReference>
<dbReference type="SUPFAM" id="SSF48403">
    <property type="entry name" value="Ankyrin repeat"/>
    <property type="match status" value="1"/>
</dbReference>
<evidence type="ECO:0000256" key="2">
    <source>
        <dbReference type="ARBA" id="ARBA00008187"/>
    </source>
</evidence>
<reference evidence="11" key="1">
    <citation type="submission" date="2010-08" db="EMBL/GenBank/DDBJ databases">
        <authorList>
            <consortium name="Caenorhabditis japonica Sequencing Consortium"/>
            <person name="Wilson R.K."/>
        </authorList>
    </citation>
    <scope>NUCLEOTIDE SEQUENCE [LARGE SCALE GENOMIC DNA]</scope>
    <source>
        <strain evidence="11">DF5081</strain>
    </source>
</reference>
<keyword evidence="7" id="KW-0040">ANK repeat</keyword>
<dbReference type="PROSITE" id="PS50088">
    <property type="entry name" value="ANK_REPEAT"/>
    <property type="match status" value="1"/>
</dbReference>
<comment type="similarity">
    <text evidence="2">Belongs to the GINS4/SLD5 family.</text>
</comment>
<evidence type="ECO:0000259" key="9">
    <source>
        <dbReference type="Pfam" id="PF16922"/>
    </source>
</evidence>
<dbReference type="GO" id="GO:0000811">
    <property type="term" value="C:GINS complex"/>
    <property type="evidence" value="ECO:0007669"/>
    <property type="project" value="TreeGrafter"/>
</dbReference>
<evidence type="ECO:0000256" key="6">
    <source>
        <dbReference type="ARBA" id="ARBA00030869"/>
    </source>
</evidence>
<dbReference type="Pfam" id="PF00023">
    <property type="entry name" value="Ank"/>
    <property type="match status" value="1"/>
</dbReference>
<dbReference type="SUPFAM" id="SSF160059">
    <property type="entry name" value="PriA/YqbF domain"/>
    <property type="match status" value="1"/>
</dbReference>
<evidence type="ECO:0000256" key="5">
    <source>
        <dbReference type="ARBA" id="ARBA00023242"/>
    </source>
</evidence>
<dbReference type="Gene3D" id="1.25.40.20">
    <property type="entry name" value="Ankyrin repeat-containing domain"/>
    <property type="match status" value="1"/>
</dbReference>
<dbReference type="Gene3D" id="3.40.5.60">
    <property type="match status" value="1"/>
</dbReference>
<dbReference type="InterPro" id="IPR002110">
    <property type="entry name" value="Ankyrin_rpt"/>
</dbReference>
<evidence type="ECO:0000313" key="10">
    <source>
        <dbReference type="EnsemblMetazoa" id="CJA09136.1"/>
    </source>
</evidence>
<dbReference type="Gene3D" id="1.20.58.1030">
    <property type="match status" value="1"/>
</dbReference>
<dbReference type="GO" id="GO:0000727">
    <property type="term" value="P:double-strand break repair via break-induced replication"/>
    <property type="evidence" value="ECO:0007669"/>
    <property type="project" value="TreeGrafter"/>
</dbReference>
<dbReference type="PANTHER" id="PTHR21206:SF0">
    <property type="entry name" value="DNA REPLICATION COMPLEX GINS PROTEIN SLD5"/>
    <property type="match status" value="1"/>
</dbReference>
<evidence type="ECO:0000256" key="3">
    <source>
        <dbReference type="ARBA" id="ARBA00014804"/>
    </source>
</evidence>
<evidence type="ECO:0000313" key="11">
    <source>
        <dbReference type="Proteomes" id="UP000005237"/>
    </source>
</evidence>
<evidence type="ECO:0000256" key="4">
    <source>
        <dbReference type="ARBA" id="ARBA00022705"/>
    </source>
</evidence>
<organism evidence="10 11">
    <name type="scientific">Caenorhabditis japonica</name>
    <dbReference type="NCBI Taxonomy" id="281687"/>
    <lineage>
        <taxon>Eukaryota</taxon>
        <taxon>Metazoa</taxon>
        <taxon>Ecdysozoa</taxon>
        <taxon>Nematoda</taxon>
        <taxon>Chromadorea</taxon>
        <taxon>Rhabditida</taxon>
        <taxon>Rhabditina</taxon>
        <taxon>Rhabditomorpha</taxon>
        <taxon>Rhabditoidea</taxon>
        <taxon>Rhabditidae</taxon>
        <taxon>Peloderinae</taxon>
        <taxon>Caenorhabditis</taxon>
    </lineage>
</organism>
<dbReference type="Pfam" id="PF16922">
    <property type="entry name" value="SLD5_C"/>
    <property type="match status" value="1"/>
</dbReference>
<feature type="repeat" description="ANK" evidence="7">
    <location>
        <begin position="236"/>
        <end position="268"/>
    </location>
</feature>
<keyword evidence="5" id="KW-0539">Nucleus</keyword>
<keyword evidence="11" id="KW-1185">Reference proteome</keyword>
<dbReference type="InterPro" id="IPR021151">
    <property type="entry name" value="GINS_A"/>
</dbReference>
<dbReference type="AlphaFoldDB" id="A0A8R1DQI3"/>
<reference evidence="10" key="2">
    <citation type="submission" date="2022-06" db="UniProtKB">
        <authorList>
            <consortium name="EnsemblMetazoa"/>
        </authorList>
    </citation>
    <scope>IDENTIFICATION</scope>
    <source>
        <strain evidence="10">DF5081</strain>
    </source>
</reference>
<dbReference type="Pfam" id="PF05916">
    <property type="entry name" value="Sld5"/>
    <property type="match status" value="1"/>
</dbReference>
<dbReference type="InterPro" id="IPR031633">
    <property type="entry name" value="SLD5_C"/>
</dbReference>
<evidence type="ECO:0000259" key="8">
    <source>
        <dbReference type="Pfam" id="PF05916"/>
    </source>
</evidence>
<dbReference type="InterPro" id="IPR038749">
    <property type="entry name" value="Sld5_GINS_A"/>
</dbReference>